<dbReference type="Gene3D" id="3.30.420.40">
    <property type="match status" value="2"/>
</dbReference>
<organism evidence="11 12">
    <name type="scientific">Bacillus cereus</name>
    <dbReference type="NCBI Taxonomy" id="1396"/>
    <lineage>
        <taxon>Bacteria</taxon>
        <taxon>Bacillati</taxon>
        <taxon>Bacillota</taxon>
        <taxon>Bacilli</taxon>
        <taxon>Bacillales</taxon>
        <taxon>Bacillaceae</taxon>
        <taxon>Bacillus</taxon>
        <taxon>Bacillus cereus group</taxon>
    </lineage>
</organism>
<feature type="region of interest" description="Disordered" evidence="9">
    <location>
        <begin position="383"/>
        <end position="421"/>
    </location>
</feature>
<dbReference type="InterPro" id="IPR043129">
    <property type="entry name" value="ATPase_NBD"/>
</dbReference>
<dbReference type="SUPFAM" id="SSF53067">
    <property type="entry name" value="Actin-like ATPase domain"/>
    <property type="match status" value="2"/>
</dbReference>
<dbReference type="InterPro" id="IPR021873">
    <property type="entry name" value="FtsA_C"/>
</dbReference>
<comment type="caution">
    <text evidence="11">The sequence shown here is derived from an EMBL/GenBank/DDBJ whole genome shotgun (WGS) entry which is preliminary data.</text>
</comment>
<dbReference type="Pfam" id="PF11983">
    <property type="entry name" value="FtsA_C"/>
    <property type="match status" value="1"/>
</dbReference>
<dbReference type="SMART" id="SM00842">
    <property type="entry name" value="FtsA"/>
    <property type="match status" value="1"/>
</dbReference>
<evidence type="ECO:0000256" key="6">
    <source>
        <dbReference type="ARBA" id="ARBA00023306"/>
    </source>
</evidence>
<dbReference type="CDD" id="cd24048">
    <property type="entry name" value="ASKHA_NBD_FtsA"/>
    <property type="match status" value="1"/>
</dbReference>
<dbReference type="Gene3D" id="3.30.1490.110">
    <property type="match status" value="1"/>
</dbReference>
<keyword evidence="3 7" id="KW-0132">Cell division</keyword>
<dbReference type="PANTHER" id="PTHR32432:SF4">
    <property type="entry name" value="CELL DIVISION PROTEIN FTSA"/>
    <property type="match status" value="1"/>
</dbReference>
<dbReference type="NCBIfam" id="TIGR01174">
    <property type="entry name" value="ftsA"/>
    <property type="match status" value="1"/>
</dbReference>
<dbReference type="Pfam" id="PF02491">
    <property type="entry name" value="SHS2_FTSA"/>
    <property type="match status" value="1"/>
</dbReference>
<dbReference type="FunFam" id="3.30.1490.110:FF:000003">
    <property type="entry name" value="Cell division protein FtsA"/>
    <property type="match status" value="1"/>
</dbReference>
<dbReference type="GO" id="GO:0009898">
    <property type="term" value="C:cytoplasmic side of plasma membrane"/>
    <property type="evidence" value="ECO:0007669"/>
    <property type="project" value="UniProtKB-UniRule"/>
</dbReference>
<comment type="subcellular location">
    <subcellularLocation>
        <location evidence="7">Cell membrane</location>
        <topology evidence="7">Peripheral membrane protein</topology>
        <orientation evidence="7">Cytoplasmic side</orientation>
    </subcellularLocation>
    <text evidence="7">Localizes to the Z ring in an FtsZ-dependent manner. Targeted to the membrane through a conserved C-terminal amphipathic helix.</text>
</comment>
<evidence type="ECO:0000259" key="10">
    <source>
        <dbReference type="SMART" id="SM00842"/>
    </source>
</evidence>
<dbReference type="Pfam" id="PF14450">
    <property type="entry name" value="FtsA"/>
    <property type="match status" value="2"/>
</dbReference>
<keyword evidence="4" id="KW-0346">Stress response</keyword>
<evidence type="ECO:0000313" key="11">
    <source>
        <dbReference type="EMBL" id="PFK40366.1"/>
    </source>
</evidence>
<evidence type="ECO:0000256" key="4">
    <source>
        <dbReference type="ARBA" id="ARBA00023016"/>
    </source>
</evidence>
<dbReference type="InterPro" id="IPR018181">
    <property type="entry name" value="Heat_shock_70_CS"/>
</dbReference>
<dbReference type="HAMAP" id="MF_02033">
    <property type="entry name" value="FtsA"/>
    <property type="match status" value="1"/>
</dbReference>
<feature type="domain" description="SHS2" evidence="10">
    <location>
        <begin position="7"/>
        <end position="194"/>
    </location>
</feature>
<dbReference type="PIRSF" id="PIRSF003101">
    <property type="entry name" value="FtsA"/>
    <property type="match status" value="1"/>
</dbReference>
<evidence type="ECO:0000256" key="2">
    <source>
        <dbReference type="ARBA" id="ARBA00022475"/>
    </source>
</evidence>
<dbReference type="GO" id="GO:0043093">
    <property type="term" value="P:FtsZ-dependent cytokinesis"/>
    <property type="evidence" value="ECO:0007669"/>
    <property type="project" value="UniProtKB-UniRule"/>
</dbReference>
<dbReference type="FunFam" id="3.30.420.40:FF:000147">
    <property type="entry name" value="Cell division protein FtsA"/>
    <property type="match status" value="1"/>
</dbReference>
<dbReference type="PANTHER" id="PTHR32432">
    <property type="entry name" value="CELL DIVISION PROTEIN FTSA-RELATED"/>
    <property type="match status" value="1"/>
</dbReference>
<evidence type="ECO:0000256" key="5">
    <source>
        <dbReference type="ARBA" id="ARBA00023136"/>
    </source>
</evidence>
<dbReference type="InterPro" id="IPR020823">
    <property type="entry name" value="Cell_div_FtsA"/>
</dbReference>
<evidence type="ECO:0000256" key="1">
    <source>
        <dbReference type="ARBA" id="ARBA00007381"/>
    </source>
</evidence>
<evidence type="ECO:0000256" key="7">
    <source>
        <dbReference type="HAMAP-Rule" id="MF_02033"/>
    </source>
</evidence>
<comment type="subunit">
    <text evidence="7">Self-interacts. Interacts with FtsZ.</text>
</comment>
<protein>
    <recommendedName>
        <fullName evidence="7 8">Cell division protein FtsA</fullName>
    </recommendedName>
</protein>
<dbReference type="InterPro" id="IPR050696">
    <property type="entry name" value="FtsA/MreB"/>
</dbReference>
<evidence type="ECO:0000256" key="3">
    <source>
        <dbReference type="ARBA" id="ARBA00022618"/>
    </source>
</evidence>
<dbReference type="InterPro" id="IPR003494">
    <property type="entry name" value="SHS2_FtsA"/>
</dbReference>
<evidence type="ECO:0000256" key="9">
    <source>
        <dbReference type="SAM" id="MobiDB-lite"/>
    </source>
</evidence>
<proteinExistence type="inferred from homology"/>
<dbReference type="FunFam" id="3.30.420.40:FF:000143">
    <property type="entry name" value="Cell division protein FtsA"/>
    <property type="match status" value="1"/>
</dbReference>
<comment type="similarity">
    <text evidence="7 8">Belongs to the FtsA/MreB family.</text>
</comment>
<comment type="function">
    <text evidence="7 8">Cell division protein that is involved in the assembly of the Z ring. May serve as a membrane anchor for the Z ring.</text>
</comment>
<dbReference type="AlphaFoldDB" id="A0A2B0MHV1"/>
<dbReference type="GO" id="GO:0032153">
    <property type="term" value="C:cell division site"/>
    <property type="evidence" value="ECO:0007669"/>
    <property type="project" value="UniProtKB-UniRule"/>
</dbReference>
<sequence length="434" mass="47672">MNSNEIYVSLDIGTSNVKVIIGEMVNDGLNIIGVGNVKSNGLKKGSIVDIDETVRSIKKAIEQAERMVGIHIEQVVVGVNANQVQLLPCHGVVAVSNEDREIGNEDVLRVLDAAQVVSIAPEREFIDVVPRQFIVDGLDEINDPRGMIGVRLEMEGTLITGSRTLLHNLLRCVEKAGLEIVDICLQPLAAATVALSSDEKNRGVALVDIGGGSTTLSIFQDGELQATSVLPLGGDHITKDIAIGLKTSTENADQIKLKYGHAFYDTASEEEVFTVSIMGSDQTEQYSQLELSDIIEARVEEILMFVQEEVRKLGVKHVASGYILTGGIASMPGVLDLAYDILHENVRIATPDYIGVREPQYTIGVGLIKHSYQKAKLRGKNVQEKDEHFEPVVPAPMPVQQQPAKQPTRKQNKNNEDNERMMSKVKRVFRYLWD</sequence>
<dbReference type="RefSeq" id="WP_098491228.1">
    <property type="nucleotide sequence ID" value="NZ_NUWN01000049.1"/>
</dbReference>
<keyword evidence="2 7" id="KW-1003">Cell membrane</keyword>
<name>A0A2B0MHV1_BACCE</name>
<dbReference type="Proteomes" id="UP000242656">
    <property type="component" value="Unassembled WGS sequence"/>
</dbReference>
<dbReference type="EMBL" id="NUWN01000049">
    <property type="protein sequence ID" value="PFK40366.1"/>
    <property type="molecule type" value="Genomic_DNA"/>
</dbReference>
<dbReference type="PROSITE" id="PS00329">
    <property type="entry name" value="HSP70_2"/>
    <property type="match status" value="1"/>
</dbReference>
<gene>
    <name evidence="7 11" type="primary">ftsA</name>
    <name evidence="11" type="ORF">COI93_13600</name>
</gene>
<evidence type="ECO:0000313" key="12">
    <source>
        <dbReference type="Proteomes" id="UP000242656"/>
    </source>
</evidence>
<evidence type="ECO:0000256" key="8">
    <source>
        <dbReference type="PIRNR" id="PIRNR003101"/>
    </source>
</evidence>
<keyword evidence="5 7" id="KW-0472">Membrane</keyword>
<reference evidence="11 12" key="1">
    <citation type="submission" date="2017-09" db="EMBL/GenBank/DDBJ databases">
        <title>Large-scale bioinformatics analysis of Bacillus genomes uncovers conserved roles of natural products in bacterial physiology.</title>
        <authorList>
            <consortium name="Agbiome Team Llc"/>
            <person name="Bleich R.M."/>
            <person name="Grubbs K.J."/>
            <person name="Santa Maria K.C."/>
            <person name="Allen S.E."/>
            <person name="Farag S."/>
            <person name="Shank E.A."/>
            <person name="Bowers A."/>
        </authorList>
    </citation>
    <scope>NUCLEOTIDE SEQUENCE [LARGE SCALE GENOMIC DNA]</scope>
    <source>
        <strain evidence="11 12">AFS083043</strain>
    </source>
</reference>
<comment type="similarity">
    <text evidence="1">Belongs to the heat shock protein 70 family.</text>
</comment>
<keyword evidence="6 7" id="KW-0131">Cell cycle</keyword>
<accession>A0A2B0MHV1</accession>